<organism evidence="2 3">
    <name type="scientific">Lymnaea stagnalis</name>
    <name type="common">Great pond snail</name>
    <name type="synonym">Helix stagnalis</name>
    <dbReference type="NCBI Taxonomy" id="6523"/>
    <lineage>
        <taxon>Eukaryota</taxon>
        <taxon>Metazoa</taxon>
        <taxon>Spiralia</taxon>
        <taxon>Lophotrochozoa</taxon>
        <taxon>Mollusca</taxon>
        <taxon>Gastropoda</taxon>
        <taxon>Heterobranchia</taxon>
        <taxon>Euthyneura</taxon>
        <taxon>Panpulmonata</taxon>
        <taxon>Hygrophila</taxon>
        <taxon>Lymnaeoidea</taxon>
        <taxon>Lymnaeidae</taxon>
        <taxon>Lymnaea</taxon>
    </lineage>
</organism>
<feature type="region of interest" description="Disordered" evidence="1">
    <location>
        <begin position="25"/>
        <end position="44"/>
    </location>
</feature>
<evidence type="ECO:0000313" key="3">
    <source>
        <dbReference type="Proteomes" id="UP001497497"/>
    </source>
</evidence>
<evidence type="ECO:0000256" key="1">
    <source>
        <dbReference type="SAM" id="MobiDB-lite"/>
    </source>
</evidence>
<gene>
    <name evidence="2" type="ORF">GSLYS_00018109001</name>
</gene>
<dbReference type="AlphaFoldDB" id="A0AAV2IGA3"/>
<dbReference type="GO" id="GO:0051445">
    <property type="term" value="P:regulation of meiotic cell cycle"/>
    <property type="evidence" value="ECO:0007669"/>
    <property type="project" value="TreeGrafter"/>
</dbReference>
<dbReference type="PANTHER" id="PTHR35258:SF1">
    <property type="entry name" value="SPERMATOGENESIS-ASSOCIATED PROTEIN 22"/>
    <property type="match status" value="1"/>
</dbReference>
<dbReference type="PANTHER" id="PTHR35258">
    <property type="entry name" value="SPERMATOGENESIS-ASSOCIATED PROTEIN 22"/>
    <property type="match status" value="1"/>
</dbReference>
<reference evidence="2 3" key="1">
    <citation type="submission" date="2024-04" db="EMBL/GenBank/DDBJ databases">
        <authorList>
            <consortium name="Genoscope - CEA"/>
            <person name="William W."/>
        </authorList>
    </citation>
    <scope>NUCLEOTIDE SEQUENCE [LARGE SCALE GENOMIC DNA]</scope>
</reference>
<dbReference type="InterPro" id="IPR033536">
    <property type="entry name" value="Spata22"/>
</dbReference>
<proteinExistence type="predicted"/>
<accession>A0AAV2IGA3</accession>
<sequence>MNKPAAGPLFNYRKRQRQAILSDPQQISTEGSNSCASSEFAGQQSSYNTVKNQSEVVRTHQPVTIPKMKPGLMNIHGKFMNTNPPTPPVNKNVGNQNKFGNNNVNNNRSQPVHYNVNKPPANNVASCSNFQKALNAAAATSTFPYQVQSKAPFDIQGNRQTYSSFNNNLERRNLNLTERSFSEHERAAERNVQANSTNRGSSKKIVTACQKKQLAVPQNQRSSNQVSSQSYNFEDDDSCLLGAGVKTAKTQTQKSYNKNLTQSDQIDRSMHIFTCAISVMKSWPPSKKNDCQVMFEVFGVVDSAVVKDRTGTGKEFLLRDDTSSIKCVFYEIDRELPRLIRGQVHRVMGMFKSNREVLQVVSVRAAEKEERQVCQIACELSQREMEPLAMSQREP</sequence>
<dbReference type="GO" id="GO:0000711">
    <property type="term" value="P:meiotic DNA repair synthesis"/>
    <property type="evidence" value="ECO:0007669"/>
    <property type="project" value="InterPro"/>
</dbReference>
<dbReference type="EMBL" id="CAXITT010000633">
    <property type="protein sequence ID" value="CAL1544596.1"/>
    <property type="molecule type" value="Genomic_DNA"/>
</dbReference>
<evidence type="ECO:0000313" key="2">
    <source>
        <dbReference type="EMBL" id="CAL1544596.1"/>
    </source>
</evidence>
<dbReference type="GO" id="GO:0007129">
    <property type="term" value="P:homologous chromosome pairing at meiosis"/>
    <property type="evidence" value="ECO:0007669"/>
    <property type="project" value="InterPro"/>
</dbReference>
<dbReference type="Proteomes" id="UP001497497">
    <property type="component" value="Unassembled WGS sequence"/>
</dbReference>
<comment type="caution">
    <text evidence="2">The sequence shown here is derived from an EMBL/GenBank/DDBJ whole genome shotgun (WGS) entry which is preliminary data.</text>
</comment>
<feature type="region of interest" description="Disordered" evidence="1">
    <location>
        <begin position="182"/>
        <end position="203"/>
    </location>
</feature>
<keyword evidence="3" id="KW-1185">Reference proteome</keyword>
<dbReference type="GO" id="GO:0007276">
    <property type="term" value="P:gamete generation"/>
    <property type="evidence" value="ECO:0007669"/>
    <property type="project" value="InterPro"/>
</dbReference>
<name>A0AAV2IGA3_LYMST</name>
<protein>
    <recommendedName>
        <fullName evidence="4">Spermatogenesis-associated protein 22</fullName>
    </recommendedName>
</protein>
<evidence type="ECO:0008006" key="4">
    <source>
        <dbReference type="Google" id="ProtNLM"/>
    </source>
</evidence>